<feature type="binding site" evidence="11">
    <location>
        <position position="336"/>
    </location>
    <ligand>
        <name>(2R)-2-phosphoglycerate</name>
        <dbReference type="ChEBI" id="CHEBI:58289"/>
    </ligand>
</feature>
<feature type="active site" description="Proton donor" evidence="11 12">
    <location>
        <position position="205"/>
    </location>
</feature>
<feature type="domain" description="Enolase N-terminal" evidence="16">
    <location>
        <begin position="4"/>
        <end position="134"/>
    </location>
</feature>
<feature type="binding site" evidence="13">
    <location>
        <position position="387"/>
    </location>
    <ligand>
        <name>substrate</name>
    </ligand>
</feature>
<dbReference type="GO" id="GO:0009986">
    <property type="term" value="C:cell surface"/>
    <property type="evidence" value="ECO:0007669"/>
    <property type="project" value="UniProtKB-SubCell"/>
</dbReference>
<dbReference type="CDD" id="cd03313">
    <property type="entry name" value="enolase"/>
    <property type="match status" value="1"/>
</dbReference>
<dbReference type="UniPathway" id="UPA00109">
    <property type="reaction ID" value="UER00187"/>
</dbReference>
<dbReference type="SUPFAM" id="SSF51604">
    <property type="entry name" value="Enolase C-terminal domain-like"/>
    <property type="match status" value="1"/>
</dbReference>
<dbReference type="PANTHER" id="PTHR11902">
    <property type="entry name" value="ENOLASE"/>
    <property type="match status" value="1"/>
</dbReference>
<feature type="binding site" evidence="11 14">
    <location>
        <position position="311"/>
    </location>
    <ligand>
        <name>Mg(2+)</name>
        <dbReference type="ChEBI" id="CHEBI:18420"/>
    </ligand>
</feature>
<keyword evidence="8 11" id="KW-0460">Magnesium</keyword>
<evidence type="ECO:0000256" key="9">
    <source>
        <dbReference type="ARBA" id="ARBA00023152"/>
    </source>
</evidence>
<dbReference type="PROSITE" id="PS00164">
    <property type="entry name" value="ENOLASE"/>
    <property type="match status" value="1"/>
</dbReference>
<feature type="binding site" evidence="13">
    <location>
        <position position="155"/>
    </location>
    <ligand>
        <name>substrate</name>
    </ligand>
</feature>
<evidence type="ECO:0000259" key="15">
    <source>
        <dbReference type="SMART" id="SM01192"/>
    </source>
</evidence>
<comment type="pathway">
    <text evidence="1 11">Carbohydrate degradation; glycolysis; pyruvate from D-glyceraldehyde 3-phosphate: step 4/5.</text>
</comment>
<dbReference type="InterPro" id="IPR020811">
    <property type="entry name" value="Enolase_N"/>
</dbReference>
<comment type="catalytic activity">
    <reaction evidence="11">
        <text>(2R)-2-phosphoglycerate = phosphoenolpyruvate + H2O</text>
        <dbReference type="Rhea" id="RHEA:10164"/>
        <dbReference type="ChEBI" id="CHEBI:15377"/>
        <dbReference type="ChEBI" id="CHEBI:58289"/>
        <dbReference type="ChEBI" id="CHEBI:58702"/>
        <dbReference type="EC" id="4.2.1.11"/>
    </reaction>
</comment>
<feature type="binding site" evidence="11 14">
    <location>
        <position position="284"/>
    </location>
    <ligand>
        <name>Mg(2+)</name>
        <dbReference type="ChEBI" id="CHEBI:18420"/>
    </ligand>
</feature>
<comment type="caution">
    <text evidence="17">The sequence shown here is derived from an EMBL/GenBank/DDBJ whole genome shotgun (WGS) entry which is preliminary data.</text>
</comment>
<dbReference type="SFLD" id="SFLDF00002">
    <property type="entry name" value="enolase"/>
    <property type="match status" value="1"/>
</dbReference>
<evidence type="ECO:0000313" key="17">
    <source>
        <dbReference type="EMBL" id="TCK26619.1"/>
    </source>
</evidence>
<proteinExistence type="inferred from homology"/>
<dbReference type="SUPFAM" id="SSF54826">
    <property type="entry name" value="Enolase N-terminal domain-like"/>
    <property type="match status" value="1"/>
</dbReference>
<evidence type="ECO:0000256" key="8">
    <source>
        <dbReference type="ARBA" id="ARBA00022842"/>
    </source>
</evidence>
<dbReference type="SMART" id="SM01192">
    <property type="entry name" value="Enolase_C"/>
    <property type="match status" value="1"/>
</dbReference>
<feature type="active site" description="Proton acceptor" evidence="11 12">
    <location>
        <position position="336"/>
    </location>
</feature>
<dbReference type="AlphaFoldDB" id="A0A4R1I2A2"/>
<feature type="domain" description="Enolase C-terminal TIM barrel" evidence="15">
    <location>
        <begin position="139"/>
        <end position="424"/>
    </location>
</feature>
<evidence type="ECO:0000256" key="13">
    <source>
        <dbReference type="PIRSR" id="PIRSR001400-2"/>
    </source>
</evidence>
<dbReference type="Pfam" id="PF03952">
    <property type="entry name" value="Enolase_N"/>
    <property type="match status" value="1"/>
</dbReference>
<dbReference type="PANTHER" id="PTHR11902:SF1">
    <property type="entry name" value="ENOLASE"/>
    <property type="match status" value="1"/>
</dbReference>
<keyword evidence="6 11" id="KW-0964">Secreted</keyword>
<dbReference type="GO" id="GO:0000287">
    <property type="term" value="F:magnesium ion binding"/>
    <property type="evidence" value="ECO:0007669"/>
    <property type="project" value="UniProtKB-UniRule"/>
</dbReference>
<keyword evidence="9 11" id="KW-0324">Glycolysis</keyword>
<reference evidence="17 18" key="1">
    <citation type="submission" date="2019-03" db="EMBL/GenBank/DDBJ databases">
        <title>Sequencing the genomes of 1000 actinobacteria strains.</title>
        <authorList>
            <person name="Klenk H.-P."/>
        </authorList>
    </citation>
    <scope>NUCLEOTIDE SEQUENCE [LARGE SCALE GENOMIC DNA]</scope>
    <source>
        <strain evidence="17 18">DSM 44969</strain>
    </source>
</reference>
<evidence type="ECO:0000259" key="16">
    <source>
        <dbReference type="SMART" id="SM01193"/>
    </source>
</evidence>
<feature type="binding site" evidence="11">
    <location>
        <position position="387"/>
    </location>
    <ligand>
        <name>(2R)-2-phosphoglycerate</name>
        <dbReference type="ChEBI" id="CHEBI:58289"/>
    </ligand>
</feature>
<dbReference type="Pfam" id="PF00113">
    <property type="entry name" value="Enolase_C"/>
    <property type="match status" value="1"/>
</dbReference>
<dbReference type="PRINTS" id="PR00148">
    <property type="entry name" value="ENOLASE"/>
</dbReference>
<evidence type="ECO:0000256" key="11">
    <source>
        <dbReference type="HAMAP-Rule" id="MF_00318"/>
    </source>
</evidence>
<dbReference type="SFLD" id="SFLDG00178">
    <property type="entry name" value="enolase"/>
    <property type="match status" value="1"/>
</dbReference>
<dbReference type="NCBIfam" id="TIGR01060">
    <property type="entry name" value="eno"/>
    <property type="match status" value="1"/>
</dbReference>
<evidence type="ECO:0000256" key="10">
    <source>
        <dbReference type="ARBA" id="ARBA00023239"/>
    </source>
</evidence>
<evidence type="ECO:0000256" key="3">
    <source>
        <dbReference type="ARBA" id="ARBA00012058"/>
    </source>
</evidence>
<dbReference type="Gene3D" id="3.30.390.10">
    <property type="entry name" value="Enolase-like, N-terminal domain"/>
    <property type="match status" value="1"/>
</dbReference>
<sequence length="431" mass="45214">MAVIEQVGAREILDSRGNPTVEVEVALDDGTLARAAVPSGASTGEHEAVELRDGDASRYGGKGVEKAVAAVLDEIGPELSGMEAVDQRLVDGRLVDLDGTPDKSRFGANALLGVSLAVAKAGAESSGLELFRYVGGSNAHVLPVPMMNILNGGAHADTSVDVQEFMIAPIGAETFREALRWGAEVYHALKSELKDKGLSTGLGDEGGFAPDVEGGTKGALDLILGAISKAGFTAGTDIVLALDVAATEFHAKGKYAYEGGSFTAEKMAQKWGELVDAYPLVSIEDPLDENDWDGWVSLTESIGDKVQLVGDDLFVTNPERLDEGIGRGVANALLVKVNQIGTLSETLDAVGMAHNAGYHCMMSHRSGETEDTTIADLAVATGCGQIKTGAPARSERVAKYNQLLRIEELLGDAARYSGELAFPRYTPPQDA</sequence>
<dbReference type="OrthoDB" id="9804716at2"/>
<protein>
    <recommendedName>
        <fullName evidence="4 11">Enolase</fullName>
        <ecNumber evidence="3 11">4.2.1.11</ecNumber>
    </recommendedName>
    <alternativeName>
        <fullName evidence="11">2-phospho-D-glycerate hydro-lyase</fullName>
    </alternativeName>
    <alternativeName>
        <fullName evidence="11">2-phosphoglycerate dehydratase</fullName>
    </alternativeName>
</protein>
<comment type="subcellular location">
    <subcellularLocation>
        <location evidence="11">Cytoplasm</location>
    </subcellularLocation>
    <subcellularLocation>
        <location evidence="11">Secreted</location>
    </subcellularLocation>
    <subcellularLocation>
        <location evidence="11">Cell surface</location>
    </subcellularLocation>
    <text evidence="11">Fractions of enolase are present in both the cytoplasm and on the cell surface.</text>
</comment>
<dbReference type="InterPro" id="IPR036849">
    <property type="entry name" value="Enolase-like_C_sf"/>
</dbReference>
<dbReference type="GO" id="GO:0006096">
    <property type="term" value="P:glycolytic process"/>
    <property type="evidence" value="ECO:0007669"/>
    <property type="project" value="UniProtKB-UniRule"/>
</dbReference>
<dbReference type="InterPro" id="IPR000941">
    <property type="entry name" value="Enolase"/>
</dbReference>
<dbReference type="GO" id="GO:0004634">
    <property type="term" value="F:phosphopyruvate hydratase activity"/>
    <property type="evidence" value="ECO:0007669"/>
    <property type="project" value="UniProtKB-UniRule"/>
</dbReference>
<evidence type="ECO:0000256" key="12">
    <source>
        <dbReference type="PIRSR" id="PIRSR001400-1"/>
    </source>
</evidence>
<dbReference type="HAMAP" id="MF_00318">
    <property type="entry name" value="Enolase"/>
    <property type="match status" value="1"/>
</dbReference>
<comment type="function">
    <text evidence="11">Catalyzes the reversible conversion of 2-phosphoglycerate (2-PG) into phosphoenolpyruvate (PEP). It is essential for the degradation of carbohydrates via glycolysis.</text>
</comment>
<gene>
    <name evidence="11" type="primary">eno</name>
    <name evidence="17" type="ORF">EV378_2459</name>
</gene>
<dbReference type="Proteomes" id="UP000295560">
    <property type="component" value="Unassembled WGS sequence"/>
</dbReference>
<feature type="binding site" evidence="11">
    <location>
        <position position="366"/>
    </location>
    <ligand>
        <name>(2R)-2-phosphoglycerate</name>
        <dbReference type="ChEBI" id="CHEBI:58289"/>
    </ligand>
</feature>
<dbReference type="SFLD" id="SFLDS00001">
    <property type="entry name" value="Enolase"/>
    <property type="match status" value="1"/>
</dbReference>
<feature type="binding site" evidence="13">
    <location>
        <position position="284"/>
    </location>
    <ligand>
        <name>substrate</name>
    </ligand>
</feature>
<dbReference type="SMART" id="SM01193">
    <property type="entry name" value="Enolase_N"/>
    <property type="match status" value="1"/>
</dbReference>
<evidence type="ECO:0000313" key="18">
    <source>
        <dbReference type="Proteomes" id="UP000295560"/>
    </source>
</evidence>
<evidence type="ECO:0000256" key="4">
    <source>
        <dbReference type="ARBA" id="ARBA00017068"/>
    </source>
</evidence>
<dbReference type="Gene3D" id="3.20.20.120">
    <property type="entry name" value="Enolase-like C-terminal domain"/>
    <property type="match status" value="1"/>
</dbReference>
<evidence type="ECO:0000256" key="2">
    <source>
        <dbReference type="ARBA" id="ARBA00009604"/>
    </source>
</evidence>
<name>A0A4R1I2A2_PSEEN</name>
<dbReference type="InterPro" id="IPR020809">
    <property type="entry name" value="Enolase_CS"/>
</dbReference>
<feature type="binding site" evidence="11 14">
    <location>
        <position position="243"/>
    </location>
    <ligand>
        <name>Mg(2+)</name>
        <dbReference type="ChEBI" id="CHEBI:18420"/>
    </ligand>
</feature>
<evidence type="ECO:0000256" key="5">
    <source>
        <dbReference type="ARBA" id="ARBA00022490"/>
    </source>
</evidence>
<keyword evidence="7 11" id="KW-0479">Metal-binding</keyword>
<feature type="binding site" evidence="13">
    <location>
        <position position="164"/>
    </location>
    <ligand>
        <name>substrate</name>
    </ligand>
</feature>
<evidence type="ECO:0000256" key="14">
    <source>
        <dbReference type="PIRSR" id="PIRSR001400-3"/>
    </source>
</evidence>
<dbReference type="RefSeq" id="WP_132424118.1">
    <property type="nucleotide sequence ID" value="NZ_SMFZ01000001.1"/>
</dbReference>
<dbReference type="EMBL" id="SMFZ01000001">
    <property type="protein sequence ID" value="TCK26619.1"/>
    <property type="molecule type" value="Genomic_DNA"/>
</dbReference>
<feature type="binding site" evidence="13">
    <location>
        <begin position="363"/>
        <end position="366"/>
    </location>
    <ligand>
        <name>substrate</name>
    </ligand>
</feature>
<dbReference type="InterPro" id="IPR020810">
    <property type="entry name" value="Enolase_C"/>
</dbReference>
<evidence type="ECO:0000256" key="6">
    <source>
        <dbReference type="ARBA" id="ARBA00022525"/>
    </source>
</evidence>
<feature type="binding site" evidence="13">
    <location>
        <position position="311"/>
    </location>
    <ligand>
        <name>substrate</name>
    </ligand>
</feature>
<feature type="binding site" evidence="11">
    <location>
        <position position="163"/>
    </location>
    <ligand>
        <name>(2R)-2-phosphoglycerate</name>
        <dbReference type="ChEBI" id="CHEBI:58289"/>
    </ligand>
</feature>
<accession>A0A4R1I2A2</accession>
<comment type="cofactor">
    <cofactor evidence="14">
        <name>Mg(2+)</name>
        <dbReference type="ChEBI" id="CHEBI:18420"/>
    </cofactor>
    <text evidence="14">Mg(2+) is required for catalysis and for stabilizing the dimer.</text>
</comment>
<dbReference type="GO" id="GO:0005576">
    <property type="term" value="C:extracellular region"/>
    <property type="evidence" value="ECO:0007669"/>
    <property type="project" value="UniProtKB-SubCell"/>
</dbReference>
<dbReference type="PIRSF" id="PIRSF001400">
    <property type="entry name" value="Enolase"/>
    <property type="match status" value="1"/>
</dbReference>
<dbReference type="EC" id="4.2.1.11" evidence="3 11"/>
<keyword evidence="10 11" id="KW-0456">Lyase</keyword>
<dbReference type="GO" id="GO:0000015">
    <property type="term" value="C:phosphopyruvate hydratase complex"/>
    <property type="evidence" value="ECO:0007669"/>
    <property type="project" value="InterPro"/>
</dbReference>
<organism evidence="17 18">
    <name type="scientific">Pseudonocardia endophytica</name>
    <dbReference type="NCBI Taxonomy" id="401976"/>
    <lineage>
        <taxon>Bacteria</taxon>
        <taxon>Bacillati</taxon>
        <taxon>Actinomycetota</taxon>
        <taxon>Actinomycetes</taxon>
        <taxon>Pseudonocardiales</taxon>
        <taxon>Pseudonocardiaceae</taxon>
        <taxon>Pseudonocardia</taxon>
    </lineage>
</organism>
<keyword evidence="5 11" id="KW-0963">Cytoplasm</keyword>
<dbReference type="FunFam" id="3.30.390.10:FF:000001">
    <property type="entry name" value="Enolase"/>
    <property type="match status" value="1"/>
</dbReference>
<evidence type="ECO:0000256" key="7">
    <source>
        <dbReference type="ARBA" id="ARBA00022723"/>
    </source>
</evidence>
<feature type="binding site" evidence="11">
    <location>
        <position position="365"/>
    </location>
    <ligand>
        <name>(2R)-2-phosphoglycerate</name>
        <dbReference type="ChEBI" id="CHEBI:58289"/>
    </ligand>
</feature>
<comment type="cofactor">
    <cofactor evidence="11">
        <name>Mg(2+)</name>
        <dbReference type="ChEBI" id="CHEBI:18420"/>
    </cofactor>
    <text evidence="11">Binds a second Mg(2+) ion via substrate during catalysis.</text>
</comment>
<evidence type="ECO:0000256" key="1">
    <source>
        <dbReference type="ARBA" id="ARBA00005031"/>
    </source>
</evidence>
<dbReference type="FunFam" id="3.20.20.120:FF:000001">
    <property type="entry name" value="Enolase"/>
    <property type="match status" value="1"/>
</dbReference>
<dbReference type="InterPro" id="IPR029017">
    <property type="entry name" value="Enolase-like_N"/>
</dbReference>
<keyword evidence="18" id="KW-1185">Reference proteome</keyword>
<comment type="similarity">
    <text evidence="2 11">Belongs to the enolase family.</text>
</comment>